<evidence type="ECO:0000259" key="2">
    <source>
        <dbReference type="Pfam" id="PF14351"/>
    </source>
</evidence>
<keyword evidence="1" id="KW-1133">Transmembrane helix</keyword>
<protein>
    <submittedName>
        <fullName evidence="5">DUF4401 domain-containing protein</fullName>
    </submittedName>
</protein>
<dbReference type="Proteomes" id="UP000186599">
    <property type="component" value="Unassembled WGS sequence"/>
</dbReference>
<dbReference type="AlphaFoldDB" id="A0A031M0J8"/>
<dbReference type="InterPro" id="IPR025513">
    <property type="entry name" value="DUF4401"/>
</dbReference>
<dbReference type="EMBL" id="FOGN01000001">
    <property type="protein sequence ID" value="SER62209.1"/>
    <property type="molecule type" value="Genomic_DNA"/>
</dbReference>
<feature type="transmembrane region" description="Helical" evidence="1">
    <location>
        <begin position="119"/>
        <end position="138"/>
    </location>
</feature>
<organism evidence="5 8">
    <name type="scientific">Halopseudomonas bauzanensis</name>
    <dbReference type="NCBI Taxonomy" id="653930"/>
    <lineage>
        <taxon>Bacteria</taxon>
        <taxon>Pseudomonadati</taxon>
        <taxon>Pseudomonadota</taxon>
        <taxon>Gammaproteobacteria</taxon>
        <taxon>Pseudomonadales</taxon>
        <taxon>Pseudomonadaceae</taxon>
        <taxon>Halopseudomonas</taxon>
    </lineage>
</organism>
<name>A0A031M0J8_9GAMM</name>
<feature type="transmembrane region" description="Helical" evidence="1">
    <location>
        <begin position="312"/>
        <end position="337"/>
    </location>
</feature>
<evidence type="ECO:0000256" key="1">
    <source>
        <dbReference type="SAM" id="Phobius"/>
    </source>
</evidence>
<dbReference type="Proteomes" id="UP000186904">
    <property type="component" value="Unassembled WGS sequence"/>
</dbReference>
<dbReference type="RefSeq" id="WP_036993508.1">
    <property type="nucleotide sequence ID" value="NZ_FOGN01000001.1"/>
</dbReference>
<dbReference type="Proteomes" id="UP000305198">
    <property type="component" value="Unassembled WGS sequence"/>
</dbReference>
<evidence type="ECO:0000313" key="4">
    <source>
        <dbReference type="EMBL" id="SFL64222.1"/>
    </source>
</evidence>
<feature type="transmembrane region" description="Helical" evidence="1">
    <location>
        <begin position="65"/>
        <end position="82"/>
    </location>
</feature>
<dbReference type="OrthoDB" id="9180101at2"/>
<feature type="transmembrane region" description="Helical" evidence="1">
    <location>
        <begin position="158"/>
        <end position="178"/>
    </location>
</feature>
<feature type="transmembrane region" description="Helical" evidence="1">
    <location>
        <begin position="230"/>
        <end position="250"/>
    </location>
</feature>
<keyword evidence="6" id="KW-1185">Reference proteome</keyword>
<evidence type="ECO:0000313" key="6">
    <source>
        <dbReference type="Proteomes" id="UP000186599"/>
    </source>
</evidence>
<dbReference type="EMBL" id="SWAV01000004">
    <property type="protein sequence ID" value="TKA90913.1"/>
    <property type="molecule type" value="Genomic_DNA"/>
</dbReference>
<evidence type="ECO:0000313" key="5">
    <source>
        <dbReference type="EMBL" id="TKA90913.1"/>
    </source>
</evidence>
<feature type="transmembrane region" description="Helical" evidence="1">
    <location>
        <begin position="190"/>
        <end position="210"/>
    </location>
</feature>
<sequence length="349" mass="37449">MNRSWQQALLDELQQRRILEQDEGMRLQAGQAAPWYMTALSGFAAWFAALMLLAAWVMSLGSGPLPNLFAGVLLLLTAIGLLRGSGAFVPQLGLAFSMLGQALLVFFSAELQQMDFLRLPALVALLVAIGMLLVPAGSGHRFVCALAAMLGLVLLFDSYFLLSIQAVVLAALAVWLWLRRAHWAHLPQAGMIRAVAGAATLVAMASGIIGQPSMGGLRWILALEGDNAGWLAWLYPLGATLVLLATLVWLTSAVQWPVRLGALAGVLVLAALSSPAPGLLIAAALWLAVFHACDRLWSVLVGVGVAFYLSDLYYSLHITLLVKSILLVASGLLLLALRQWLVMPLRRAE</sequence>
<evidence type="ECO:0000313" key="7">
    <source>
        <dbReference type="Proteomes" id="UP000186904"/>
    </source>
</evidence>
<feature type="transmembrane region" description="Helical" evidence="1">
    <location>
        <begin position="35"/>
        <end position="58"/>
    </location>
</feature>
<proteinExistence type="predicted"/>
<feature type="transmembrane region" description="Helical" evidence="1">
    <location>
        <begin position="88"/>
        <end position="107"/>
    </location>
</feature>
<accession>A0A031M0J8</accession>
<dbReference type="STRING" id="653930.SAMN05216589_1121"/>
<reference evidence="6 7" key="1">
    <citation type="submission" date="2016-10" db="EMBL/GenBank/DDBJ databases">
        <authorList>
            <person name="de Groot N.N."/>
        </authorList>
    </citation>
    <scope>NUCLEOTIDE SEQUENCE [LARGE SCALE GENOMIC DNA]</scope>
    <source>
        <strain evidence="4 6">CGMCC 1.9095</strain>
        <strain evidence="3 7">DSM 22558</strain>
    </source>
</reference>
<evidence type="ECO:0000313" key="8">
    <source>
        <dbReference type="Proteomes" id="UP000305198"/>
    </source>
</evidence>
<keyword evidence="1" id="KW-0472">Membrane</keyword>
<dbReference type="Pfam" id="PF14351">
    <property type="entry name" value="DUF4401"/>
    <property type="match status" value="1"/>
</dbReference>
<reference evidence="5 8" key="2">
    <citation type="submission" date="2019-04" db="EMBL/GenBank/DDBJ databases">
        <title>Crypto-aerobic microbial life in anoxic (sulfidic) marine sediments.</title>
        <authorList>
            <person name="Bhattacharya S."/>
            <person name="Roy C."/>
            <person name="Mondal N."/>
            <person name="Sarkar J."/>
            <person name="Mandal S."/>
            <person name="Rameez M.J."/>
            <person name="Ghosh W."/>
        </authorList>
    </citation>
    <scope>NUCLEOTIDE SEQUENCE [LARGE SCALE GENOMIC DNA]</scope>
    <source>
        <strain evidence="5 8">SBBB</strain>
    </source>
</reference>
<dbReference type="EMBL" id="FOUA01000001">
    <property type="protein sequence ID" value="SFL64222.1"/>
    <property type="molecule type" value="Genomic_DNA"/>
</dbReference>
<keyword evidence="1" id="KW-0812">Transmembrane</keyword>
<feature type="domain" description="DUF4401" evidence="2">
    <location>
        <begin position="34"/>
        <end position="341"/>
    </location>
</feature>
<evidence type="ECO:0000313" key="3">
    <source>
        <dbReference type="EMBL" id="SER62209.1"/>
    </source>
</evidence>
<gene>
    <name evidence="5" type="ORF">FA869_12745</name>
    <name evidence="4" type="ORF">SAMN04487855_0505</name>
    <name evidence="3" type="ORF">SAMN05216589_1121</name>
</gene>
<feature type="transmembrane region" description="Helical" evidence="1">
    <location>
        <begin position="262"/>
        <end position="292"/>
    </location>
</feature>